<organism evidence="9 10">
    <name type="scientific">bacterium (Candidatus Gribaldobacteria) CG_4_10_14_0_2_um_filter_36_18</name>
    <dbReference type="NCBI Taxonomy" id="2014264"/>
    <lineage>
        <taxon>Bacteria</taxon>
        <taxon>Candidatus Gribaldobacteria</taxon>
    </lineage>
</organism>
<dbReference type="GO" id="GO:0009318">
    <property type="term" value="C:exodeoxyribonuclease VII complex"/>
    <property type="evidence" value="ECO:0007669"/>
    <property type="project" value="UniProtKB-UniRule"/>
</dbReference>
<dbReference type="Pfam" id="PF13742">
    <property type="entry name" value="tRNA_anti_2"/>
    <property type="match status" value="1"/>
</dbReference>
<keyword evidence="3 5" id="KW-0378">Hydrolase</keyword>
<dbReference type="EC" id="3.1.11.6" evidence="5"/>
<dbReference type="GO" id="GO:0005737">
    <property type="term" value="C:cytoplasm"/>
    <property type="evidence" value="ECO:0007669"/>
    <property type="project" value="UniProtKB-SubCell"/>
</dbReference>
<evidence type="ECO:0000256" key="1">
    <source>
        <dbReference type="ARBA" id="ARBA00022490"/>
    </source>
</evidence>
<dbReference type="HAMAP" id="MF_00378">
    <property type="entry name" value="Exonuc_7_L"/>
    <property type="match status" value="1"/>
</dbReference>
<dbReference type="GO" id="GO:0008855">
    <property type="term" value="F:exodeoxyribonuclease VII activity"/>
    <property type="evidence" value="ECO:0007669"/>
    <property type="project" value="UniProtKB-UniRule"/>
</dbReference>
<comment type="caution">
    <text evidence="9">The sequence shown here is derived from an EMBL/GenBank/DDBJ whole genome shotgun (WGS) entry which is preliminary data.</text>
</comment>
<dbReference type="GO" id="GO:0003676">
    <property type="term" value="F:nucleic acid binding"/>
    <property type="evidence" value="ECO:0007669"/>
    <property type="project" value="InterPro"/>
</dbReference>
<dbReference type="PANTHER" id="PTHR30008">
    <property type="entry name" value="EXODEOXYRIBONUCLEASE 7 LARGE SUBUNIT"/>
    <property type="match status" value="1"/>
</dbReference>
<dbReference type="InterPro" id="IPR020579">
    <property type="entry name" value="Exonuc_VII_lsu_C"/>
</dbReference>
<comment type="subunit">
    <text evidence="5">Heterooligomer composed of large and small subunits.</text>
</comment>
<dbReference type="InterPro" id="IPR003753">
    <property type="entry name" value="Exonuc_VII_L"/>
</dbReference>
<dbReference type="AlphaFoldDB" id="A0A2M7VJW5"/>
<name>A0A2M7VJW5_9BACT</name>
<keyword evidence="2 5" id="KW-0540">Nuclease</keyword>
<protein>
    <recommendedName>
        <fullName evidence="5">Exodeoxyribonuclease 7 large subunit</fullName>
        <ecNumber evidence="5">3.1.11.6</ecNumber>
    </recommendedName>
    <alternativeName>
        <fullName evidence="5">Exodeoxyribonuclease VII large subunit</fullName>
        <shortName evidence="5">Exonuclease VII large subunit</shortName>
    </alternativeName>
</protein>
<evidence type="ECO:0000313" key="10">
    <source>
        <dbReference type="Proteomes" id="UP000231469"/>
    </source>
</evidence>
<dbReference type="GO" id="GO:0006308">
    <property type="term" value="P:DNA catabolic process"/>
    <property type="evidence" value="ECO:0007669"/>
    <property type="project" value="UniProtKB-UniRule"/>
</dbReference>
<comment type="subcellular location">
    <subcellularLocation>
        <location evidence="5 6">Cytoplasm</location>
    </subcellularLocation>
</comment>
<feature type="domain" description="OB-fold nucleic acid binding" evidence="8">
    <location>
        <begin position="8"/>
        <end position="119"/>
    </location>
</feature>
<dbReference type="InterPro" id="IPR025824">
    <property type="entry name" value="OB-fold_nuc-bd_dom"/>
</dbReference>
<evidence type="ECO:0000256" key="3">
    <source>
        <dbReference type="ARBA" id="ARBA00022801"/>
    </source>
</evidence>
<keyword evidence="4 5" id="KW-0269">Exonuclease</keyword>
<accession>A0A2M7VJW5</accession>
<keyword evidence="1 5" id="KW-0963">Cytoplasm</keyword>
<sequence length="419" mass="47994">MNVQQKTYTIFELNNEIGQILESSFPNLVWVRGEVSGFDKQKNNRHIYFQLQEKHPDRDEVISVIPATLFNSDLRKIRQKLQEANVGTDLKDGIEVRVLVKVDVYPPHGNYKLIIRDIDTAFTLGKLAKTREMIIQYLKSKGLLDRNKKIPLPLVPQTIGLITQINSEGYNDFLNKLRESDFAFKIKFYNSSVQGEKVESEVCDALDYFGTQKNVDVIVITRGGGSKTDLSWFDNKKIAEKIAFLQTPVLTGIGHSTDYTITDMIACFSQQSPSAVATFLVDRVRDFLQNIDEISVTITHSAQNYIRDILQELKEMETQITRESQVFLQKSKEEIDRVWTDILSYCKYFFKNIRDTINNYKSNIDDLDPINTLQRGFSITRVDGQAIKSINKVRKGKNIITIVSDGEIKSTVNLTKKLI</sequence>
<dbReference type="EMBL" id="PFPS01000100">
    <property type="protein sequence ID" value="PJA02132.1"/>
    <property type="molecule type" value="Genomic_DNA"/>
</dbReference>
<evidence type="ECO:0000313" key="9">
    <source>
        <dbReference type="EMBL" id="PJA02132.1"/>
    </source>
</evidence>
<evidence type="ECO:0000259" key="7">
    <source>
        <dbReference type="Pfam" id="PF02601"/>
    </source>
</evidence>
<dbReference type="Proteomes" id="UP000231469">
    <property type="component" value="Unassembled WGS sequence"/>
</dbReference>
<evidence type="ECO:0000256" key="2">
    <source>
        <dbReference type="ARBA" id="ARBA00022722"/>
    </source>
</evidence>
<gene>
    <name evidence="5 9" type="primary">xseA</name>
    <name evidence="9" type="ORF">COX73_02395</name>
</gene>
<reference evidence="10" key="1">
    <citation type="submission" date="2017-09" db="EMBL/GenBank/DDBJ databases">
        <title>Depth-based differentiation of microbial function through sediment-hosted aquifers and enrichment of novel symbionts in the deep terrestrial subsurface.</title>
        <authorList>
            <person name="Probst A.J."/>
            <person name="Ladd B."/>
            <person name="Jarett J.K."/>
            <person name="Geller-Mcgrath D.E."/>
            <person name="Sieber C.M.K."/>
            <person name="Emerson J.B."/>
            <person name="Anantharaman K."/>
            <person name="Thomas B.C."/>
            <person name="Malmstrom R."/>
            <person name="Stieglmeier M."/>
            <person name="Klingl A."/>
            <person name="Woyke T."/>
            <person name="Ryan C.M."/>
            <person name="Banfield J.F."/>
        </authorList>
    </citation>
    <scope>NUCLEOTIDE SEQUENCE [LARGE SCALE GENOMIC DNA]</scope>
</reference>
<comment type="function">
    <text evidence="5">Bidirectionally degrades single-stranded DNA into large acid-insoluble oligonucleotides, which are then degraded further into small acid-soluble oligonucleotides.</text>
</comment>
<evidence type="ECO:0000256" key="5">
    <source>
        <dbReference type="HAMAP-Rule" id="MF_00378"/>
    </source>
</evidence>
<evidence type="ECO:0000256" key="4">
    <source>
        <dbReference type="ARBA" id="ARBA00022839"/>
    </source>
</evidence>
<comment type="catalytic activity">
    <reaction evidence="5 6">
        <text>Exonucleolytic cleavage in either 5'- to 3'- or 3'- to 5'-direction to yield nucleoside 5'-phosphates.</text>
        <dbReference type="EC" id="3.1.11.6"/>
    </reaction>
</comment>
<feature type="domain" description="Exonuclease VII large subunit C-terminal" evidence="7">
    <location>
        <begin position="143"/>
        <end position="342"/>
    </location>
</feature>
<evidence type="ECO:0000259" key="8">
    <source>
        <dbReference type="Pfam" id="PF13742"/>
    </source>
</evidence>
<dbReference type="PANTHER" id="PTHR30008:SF0">
    <property type="entry name" value="EXODEOXYRIBONUCLEASE 7 LARGE SUBUNIT"/>
    <property type="match status" value="1"/>
</dbReference>
<proteinExistence type="inferred from homology"/>
<dbReference type="NCBIfam" id="TIGR00237">
    <property type="entry name" value="xseA"/>
    <property type="match status" value="1"/>
</dbReference>
<dbReference type="CDD" id="cd04489">
    <property type="entry name" value="ExoVII_LU_OBF"/>
    <property type="match status" value="1"/>
</dbReference>
<dbReference type="Pfam" id="PF02601">
    <property type="entry name" value="Exonuc_VII_L"/>
    <property type="match status" value="1"/>
</dbReference>
<evidence type="ECO:0000256" key="6">
    <source>
        <dbReference type="RuleBase" id="RU004355"/>
    </source>
</evidence>
<comment type="similarity">
    <text evidence="5 6">Belongs to the XseA family.</text>
</comment>